<dbReference type="PANTHER" id="PTHR33133:SF5">
    <property type="entry name" value="OS08G0107100 PROTEIN"/>
    <property type="match status" value="1"/>
</dbReference>
<dbReference type="EMBL" id="JARPOI010000014">
    <property type="protein sequence ID" value="KAJ9158603.1"/>
    <property type="molecule type" value="Genomic_DNA"/>
</dbReference>
<name>A0ABQ9L2P8_HEVBR</name>
<gene>
    <name evidence="2" type="ORF">P3X46_024168</name>
</gene>
<evidence type="ECO:0000313" key="2">
    <source>
        <dbReference type="EMBL" id="KAJ9158603.1"/>
    </source>
</evidence>
<feature type="transmembrane region" description="Helical" evidence="1">
    <location>
        <begin position="212"/>
        <end position="242"/>
    </location>
</feature>
<organism evidence="2 3">
    <name type="scientific">Hevea brasiliensis</name>
    <name type="common">Para rubber tree</name>
    <name type="synonym">Siphonia brasiliensis</name>
    <dbReference type="NCBI Taxonomy" id="3981"/>
    <lineage>
        <taxon>Eukaryota</taxon>
        <taxon>Viridiplantae</taxon>
        <taxon>Streptophyta</taxon>
        <taxon>Embryophyta</taxon>
        <taxon>Tracheophyta</taxon>
        <taxon>Spermatophyta</taxon>
        <taxon>Magnoliopsida</taxon>
        <taxon>eudicotyledons</taxon>
        <taxon>Gunneridae</taxon>
        <taxon>Pentapetalae</taxon>
        <taxon>rosids</taxon>
        <taxon>fabids</taxon>
        <taxon>Malpighiales</taxon>
        <taxon>Euphorbiaceae</taxon>
        <taxon>Crotonoideae</taxon>
        <taxon>Micrandreae</taxon>
        <taxon>Hevea</taxon>
    </lineage>
</organism>
<comment type="caution">
    <text evidence="2">The sequence shown here is derived from an EMBL/GenBank/DDBJ whole genome shotgun (WGS) entry which is preliminary data.</text>
</comment>
<evidence type="ECO:0000313" key="3">
    <source>
        <dbReference type="Proteomes" id="UP001174677"/>
    </source>
</evidence>
<keyword evidence="3" id="KW-1185">Reference proteome</keyword>
<accession>A0ABQ9L2P8</accession>
<feature type="transmembrane region" description="Helical" evidence="1">
    <location>
        <begin position="262"/>
        <end position="285"/>
    </location>
</feature>
<keyword evidence="1" id="KW-1133">Transmembrane helix</keyword>
<feature type="transmembrane region" description="Helical" evidence="1">
    <location>
        <begin position="180"/>
        <end position="200"/>
    </location>
</feature>
<keyword evidence="1" id="KW-0812">Transmembrane</keyword>
<feature type="transmembrane region" description="Helical" evidence="1">
    <location>
        <begin position="291"/>
        <end position="318"/>
    </location>
</feature>
<feature type="transmembrane region" description="Helical" evidence="1">
    <location>
        <begin position="126"/>
        <end position="150"/>
    </location>
</feature>
<protein>
    <submittedName>
        <fullName evidence="2">Uncharacterized protein</fullName>
    </submittedName>
</protein>
<keyword evidence="1" id="KW-0472">Membrane</keyword>
<sequence length="369" mass="41035">MDKEHRELQLSLGFFGILKESFKIIFSCRKTFSQITLILILALSLIAPIQLFDLLILRKHSSDCPKQTSYLKCIQDNCKAINDSSQSYVSLACTQEKCPTQTDFSDLLKCIEPSLSHKIISSLLHFISYTLLLIVTVFTASAVAYAVAGIQISESITFKKVKTAVPNVWKRLKRTNKCSSAIISLYNMIFAAGVIILLVLNNHHNASSAILAIFIVLLWILFFIGFSYIAIFSYLATVVSVLEEIYGMKAMFKSKKLIKGKIGVTVALLIMWGICFFIIVMLLVVCVLTDGVLALALRIGIGILCFLLMSVLIIFGLVNQTILYFVCKSHHQENIDMSSLAAHLETYLVEGTSEAADYATEQIQSVITN</sequence>
<evidence type="ECO:0000256" key="1">
    <source>
        <dbReference type="SAM" id="Phobius"/>
    </source>
</evidence>
<proteinExistence type="predicted"/>
<dbReference type="PANTHER" id="PTHR33133">
    <property type="entry name" value="OS08G0107100 PROTEIN-RELATED"/>
    <property type="match status" value="1"/>
</dbReference>
<feature type="transmembrane region" description="Helical" evidence="1">
    <location>
        <begin position="32"/>
        <end position="52"/>
    </location>
</feature>
<dbReference type="Proteomes" id="UP001174677">
    <property type="component" value="Chromosome 14"/>
</dbReference>
<reference evidence="2" key="1">
    <citation type="journal article" date="2023" name="Plant Biotechnol. J.">
        <title>Chromosome-level wild Hevea brasiliensis genome provides new tools for genomic-assisted breeding and valuable loci to elevate rubber yield.</title>
        <authorList>
            <person name="Cheng H."/>
            <person name="Song X."/>
            <person name="Hu Y."/>
            <person name="Wu T."/>
            <person name="Yang Q."/>
            <person name="An Z."/>
            <person name="Feng S."/>
            <person name="Deng Z."/>
            <person name="Wu W."/>
            <person name="Zeng X."/>
            <person name="Tu M."/>
            <person name="Wang X."/>
            <person name="Huang H."/>
        </authorList>
    </citation>
    <scope>NUCLEOTIDE SEQUENCE</scope>
    <source>
        <strain evidence="2">MT/VB/25A 57/8</strain>
    </source>
</reference>